<comment type="subcellular location">
    <subcellularLocation>
        <location evidence="1">Cell membrane</location>
        <topology evidence="1">Multi-pass membrane protein</topology>
    </subcellularLocation>
</comment>
<proteinExistence type="inferred from homology"/>
<feature type="transmembrane region" description="Helical" evidence="8">
    <location>
        <begin position="636"/>
        <end position="664"/>
    </location>
</feature>
<dbReference type="GO" id="GO:0022857">
    <property type="term" value="F:transmembrane transporter activity"/>
    <property type="evidence" value="ECO:0007669"/>
    <property type="project" value="TreeGrafter"/>
</dbReference>
<evidence type="ECO:0000313" key="10">
    <source>
        <dbReference type="EMBL" id="MBB5958136.1"/>
    </source>
</evidence>
<keyword evidence="11" id="KW-1185">Reference proteome</keyword>
<feature type="transmembrane region" description="Helical" evidence="8">
    <location>
        <begin position="685"/>
        <end position="710"/>
    </location>
</feature>
<gene>
    <name evidence="10" type="ORF">FHS29_004744</name>
</gene>
<evidence type="ECO:0000313" key="11">
    <source>
        <dbReference type="Proteomes" id="UP000547510"/>
    </source>
</evidence>
<dbReference type="AlphaFoldDB" id="A0A841CRM7"/>
<keyword evidence="2" id="KW-1003">Cell membrane</keyword>
<dbReference type="Pfam" id="PF02687">
    <property type="entry name" value="FtsX"/>
    <property type="match status" value="2"/>
</dbReference>
<feature type="transmembrane region" description="Helical" evidence="8">
    <location>
        <begin position="408"/>
        <end position="435"/>
    </location>
</feature>
<feature type="transmembrane region" description="Helical" evidence="8">
    <location>
        <begin position="19"/>
        <end position="40"/>
    </location>
</feature>
<dbReference type="EMBL" id="JACHJN010000007">
    <property type="protein sequence ID" value="MBB5958136.1"/>
    <property type="molecule type" value="Genomic_DNA"/>
</dbReference>
<evidence type="ECO:0000256" key="3">
    <source>
        <dbReference type="ARBA" id="ARBA00022692"/>
    </source>
</evidence>
<feature type="domain" description="ABC3 transporter permease C-terminal" evidence="9">
    <location>
        <begin position="645"/>
        <end position="760"/>
    </location>
</feature>
<keyword evidence="4 8" id="KW-1133">Transmembrane helix</keyword>
<dbReference type="Proteomes" id="UP000547510">
    <property type="component" value="Unassembled WGS sequence"/>
</dbReference>
<feature type="domain" description="ABC3 transporter permease C-terminal" evidence="9">
    <location>
        <begin position="245"/>
        <end position="360"/>
    </location>
</feature>
<evidence type="ECO:0000256" key="7">
    <source>
        <dbReference type="SAM" id="MobiDB-lite"/>
    </source>
</evidence>
<dbReference type="InterPro" id="IPR050250">
    <property type="entry name" value="Macrolide_Exporter_MacB"/>
</dbReference>
<evidence type="ECO:0000256" key="6">
    <source>
        <dbReference type="ARBA" id="ARBA00038076"/>
    </source>
</evidence>
<evidence type="ECO:0000259" key="9">
    <source>
        <dbReference type="Pfam" id="PF02687"/>
    </source>
</evidence>
<dbReference type="RefSeq" id="WP_184693821.1">
    <property type="nucleotide sequence ID" value="NZ_JACHJN010000007.1"/>
</dbReference>
<comment type="similarity">
    <text evidence="6">Belongs to the ABC-4 integral membrane protein family.</text>
</comment>
<feature type="transmembrane region" description="Helical" evidence="8">
    <location>
        <begin position="238"/>
        <end position="266"/>
    </location>
</feature>
<evidence type="ECO:0000256" key="5">
    <source>
        <dbReference type="ARBA" id="ARBA00023136"/>
    </source>
</evidence>
<evidence type="ECO:0000256" key="1">
    <source>
        <dbReference type="ARBA" id="ARBA00004651"/>
    </source>
</evidence>
<evidence type="ECO:0000256" key="2">
    <source>
        <dbReference type="ARBA" id="ARBA00022475"/>
    </source>
</evidence>
<name>A0A841CRM7_9PSEU</name>
<comment type="caution">
    <text evidence="10">The sequence shown here is derived from an EMBL/GenBank/DDBJ whole genome shotgun (WGS) entry which is preliminary data.</text>
</comment>
<feature type="transmembrane region" description="Helical" evidence="8">
    <location>
        <begin position="741"/>
        <end position="764"/>
    </location>
</feature>
<dbReference type="InterPro" id="IPR003838">
    <property type="entry name" value="ABC3_permease_C"/>
</dbReference>
<dbReference type="PANTHER" id="PTHR30572:SF4">
    <property type="entry name" value="ABC TRANSPORTER PERMEASE YTRF"/>
    <property type="match status" value="1"/>
</dbReference>
<organism evidence="10 11">
    <name type="scientific">Saccharothrix tamanrassetensis</name>
    <dbReference type="NCBI Taxonomy" id="1051531"/>
    <lineage>
        <taxon>Bacteria</taxon>
        <taxon>Bacillati</taxon>
        <taxon>Actinomycetota</taxon>
        <taxon>Actinomycetes</taxon>
        <taxon>Pseudonocardiales</taxon>
        <taxon>Pseudonocardiaceae</taxon>
        <taxon>Saccharothrix</taxon>
    </lineage>
</organism>
<feature type="region of interest" description="Disordered" evidence="7">
    <location>
        <begin position="86"/>
        <end position="113"/>
    </location>
</feature>
<protein>
    <submittedName>
        <fullName evidence="10">Putative ABC transport system permease protein</fullName>
    </submittedName>
</protein>
<feature type="transmembrane region" description="Helical" evidence="8">
    <location>
        <begin position="287"/>
        <end position="311"/>
    </location>
</feature>
<reference evidence="10 11" key="1">
    <citation type="submission" date="2020-08" db="EMBL/GenBank/DDBJ databases">
        <title>Genomic Encyclopedia of Type Strains, Phase III (KMG-III): the genomes of soil and plant-associated and newly described type strains.</title>
        <authorList>
            <person name="Whitman W."/>
        </authorList>
    </citation>
    <scope>NUCLEOTIDE SEQUENCE [LARGE SCALE GENOMIC DNA]</scope>
    <source>
        <strain evidence="10 11">CECT 8640</strain>
    </source>
</reference>
<sequence>MSALGEVVRSGVGRRRVQAVVIGLSTLMAVTASVLGATLLDVSNAPFDKAFAEQRGSHLTVRFSADKTTTGQLTANVPGVTATSGPFPTVSATPHAQRGQRKPMTLVGRADPGGPVDAVTLSEGRWAGPGELVLSADTPMPERLMGSRIAFPDLPGGPTLTVVGVARSVSRTADGWVSPATITAPAGYQVLYRLASADTADQVDAAGAAVAATVPEGGVDGARSWLAVKREAVRETAVFVPFLVAFGLLGVVMSVLVVGNVVAGAVGSGTRRIGILKALGFTPSQVVRAYVAQALIPAAVGTALGVVAGNLLAIPMLAETEQVYGTATLSVAVRVVAAVAAGALGVVAVTAWASAARAGRLRTVDAIAVGRAAPTGRGRWATRLTARLPLPRPVGLGLARPFARPARAAALLVAVAFGTTAVTLAIGLVSSLAVVQDARQTDLSDVVIGSFSGGLRNAPMSPEGPRPQLTPATDRAAVTAAIDAQAGTKAFYSIARTPVAVAGVTASADVLGFGGDLGSSRYQLISGTWFRTPGEAVVPSPFLNATGTRVGDDVTLEDRGQAVTVRIVGEVFDTRNDGMRVLVDAATFPEAPATSYHIAVEPGTDVTTYLEGLNNALRPLGVVADPNQDGGVGDTLLLMGALIAFLTLMLVAVAGLGVFNAVVLDTRDRVRDLGVHKALGTTPRQVIAMVVASVVVTGLIGGAVGVPAGVVLHQAVLPAMGESAGTGLPAAAFGVYGPVELALLVLGGVAIAVLGALLPAGWAAGTRTATALRAE</sequence>
<accession>A0A841CRM7</accession>
<dbReference type="PANTHER" id="PTHR30572">
    <property type="entry name" value="MEMBRANE COMPONENT OF TRANSPORTER-RELATED"/>
    <property type="match status" value="1"/>
</dbReference>
<dbReference type="GO" id="GO:0005886">
    <property type="term" value="C:plasma membrane"/>
    <property type="evidence" value="ECO:0007669"/>
    <property type="project" value="UniProtKB-SubCell"/>
</dbReference>
<feature type="transmembrane region" description="Helical" evidence="8">
    <location>
        <begin position="331"/>
        <end position="353"/>
    </location>
</feature>
<keyword evidence="5 8" id="KW-0472">Membrane</keyword>
<keyword evidence="3 8" id="KW-0812">Transmembrane</keyword>
<evidence type="ECO:0000256" key="4">
    <source>
        <dbReference type="ARBA" id="ARBA00022989"/>
    </source>
</evidence>
<evidence type="ECO:0000256" key="8">
    <source>
        <dbReference type="SAM" id="Phobius"/>
    </source>
</evidence>